<dbReference type="EMBL" id="BOOW01000026">
    <property type="protein sequence ID" value="GII93794.1"/>
    <property type="molecule type" value="Genomic_DNA"/>
</dbReference>
<keyword evidence="7" id="KW-1185">Reference proteome</keyword>
<evidence type="ECO:0000313" key="7">
    <source>
        <dbReference type="Proteomes" id="UP000606172"/>
    </source>
</evidence>
<sequence>MDLRRLLYFVAVAEEGNVGRAARRLHMSQPPLSQRIRELEAELGCTLFERTPSGMVLTAPGEVLLREARDVLSRMDVARERVLAAAGVQRLVIGVLGPGEEVLSARVAPRFRQAHPHAMVQLRQGEFTDPTIGLASGAVDLAITRGPFGATGLVVRKVAEEPCVVALPAGHALARADDGVRLAELAGCVWVRPPAESDALWRAFWQPAGEGDGPQVRSVDECLHAVLWNGAVAMLPAKVVPRYAVDGVVFRPILDAAPSALVLAWRRSDNSPLVAAYVRMFTDAHRRFTATA</sequence>
<evidence type="ECO:0000313" key="6">
    <source>
        <dbReference type="EMBL" id="GII93794.1"/>
    </source>
</evidence>
<dbReference type="GO" id="GO:0032993">
    <property type="term" value="C:protein-DNA complex"/>
    <property type="evidence" value="ECO:0007669"/>
    <property type="project" value="TreeGrafter"/>
</dbReference>
<keyword evidence="4" id="KW-0804">Transcription</keyword>
<dbReference type="Pfam" id="PF03466">
    <property type="entry name" value="LysR_substrate"/>
    <property type="match status" value="1"/>
</dbReference>
<organism evidence="6 7">
    <name type="scientific">Sinosporangium siamense</name>
    <dbReference type="NCBI Taxonomy" id="1367973"/>
    <lineage>
        <taxon>Bacteria</taxon>
        <taxon>Bacillati</taxon>
        <taxon>Actinomycetota</taxon>
        <taxon>Actinomycetes</taxon>
        <taxon>Streptosporangiales</taxon>
        <taxon>Streptosporangiaceae</taxon>
        <taxon>Sinosporangium</taxon>
    </lineage>
</organism>
<dbReference type="AlphaFoldDB" id="A0A919RK21"/>
<keyword evidence="3" id="KW-0238">DNA-binding</keyword>
<dbReference type="Pfam" id="PF00126">
    <property type="entry name" value="HTH_1"/>
    <property type="match status" value="1"/>
</dbReference>
<dbReference type="InterPro" id="IPR036388">
    <property type="entry name" value="WH-like_DNA-bd_sf"/>
</dbReference>
<accession>A0A919RK21</accession>
<dbReference type="RefSeq" id="WP_204027447.1">
    <property type="nucleotide sequence ID" value="NZ_BOOW01000026.1"/>
</dbReference>
<name>A0A919RK21_9ACTN</name>
<dbReference type="PROSITE" id="PS50931">
    <property type="entry name" value="HTH_LYSR"/>
    <property type="match status" value="1"/>
</dbReference>
<dbReference type="GO" id="GO:0003677">
    <property type="term" value="F:DNA binding"/>
    <property type="evidence" value="ECO:0007669"/>
    <property type="project" value="UniProtKB-KW"/>
</dbReference>
<dbReference type="InterPro" id="IPR000847">
    <property type="entry name" value="LysR_HTH_N"/>
</dbReference>
<reference evidence="6" key="1">
    <citation type="submission" date="2021-01" db="EMBL/GenBank/DDBJ databases">
        <title>Whole genome shotgun sequence of Sinosporangium siamense NBRC 109515.</title>
        <authorList>
            <person name="Komaki H."/>
            <person name="Tamura T."/>
        </authorList>
    </citation>
    <scope>NUCLEOTIDE SEQUENCE</scope>
    <source>
        <strain evidence="6">NBRC 109515</strain>
    </source>
</reference>
<dbReference type="Proteomes" id="UP000606172">
    <property type="component" value="Unassembled WGS sequence"/>
</dbReference>
<protein>
    <submittedName>
        <fullName evidence="6">LysR family transcriptional regulator</fullName>
    </submittedName>
</protein>
<comment type="similarity">
    <text evidence="1">Belongs to the LysR transcriptional regulatory family.</text>
</comment>
<evidence type="ECO:0000256" key="1">
    <source>
        <dbReference type="ARBA" id="ARBA00009437"/>
    </source>
</evidence>
<proteinExistence type="inferred from homology"/>
<dbReference type="SUPFAM" id="SSF53850">
    <property type="entry name" value="Periplasmic binding protein-like II"/>
    <property type="match status" value="1"/>
</dbReference>
<evidence type="ECO:0000256" key="3">
    <source>
        <dbReference type="ARBA" id="ARBA00023125"/>
    </source>
</evidence>
<gene>
    <name evidence="6" type="primary">hcaR</name>
    <name evidence="6" type="ORF">Ssi02_40250</name>
</gene>
<dbReference type="Gene3D" id="1.10.10.10">
    <property type="entry name" value="Winged helix-like DNA-binding domain superfamily/Winged helix DNA-binding domain"/>
    <property type="match status" value="1"/>
</dbReference>
<dbReference type="InterPro" id="IPR005119">
    <property type="entry name" value="LysR_subst-bd"/>
</dbReference>
<evidence type="ECO:0000256" key="2">
    <source>
        <dbReference type="ARBA" id="ARBA00023015"/>
    </source>
</evidence>
<dbReference type="GO" id="GO:0003700">
    <property type="term" value="F:DNA-binding transcription factor activity"/>
    <property type="evidence" value="ECO:0007669"/>
    <property type="project" value="InterPro"/>
</dbReference>
<dbReference type="FunFam" id="1.10.10.10:FF:000001">
    <property type="entry name" value="LysR family transcriptional regulator"/>
    <property type="match status" value="1"/>
</dbReference>
<dbReference type="InterPro" id="IPR036390">
    <property type="entry name" value="WH_DNA-bd_sf"/>
</dbReference>
<evidence type="ECO:0000259" key="5">
    <source>
        <dbReference type="PROSITE" id="PS50931"/>
    </source>
</evidence>
<dbReference type="PANTHER" id="PTHR30346">
    <property type="entry name" value="TRANSCRIPTIONAL DUAL REGULATOR HCAR-RELATED"/>
    <property type="match status" value="1"/>
</dbReference>
<feature type="domain" description="HTH lysR-type" evidence="5">
    <location>
        <begin position="1"/>
        <end position="58"/>
    </location>
</feature>
<dbReference type="PRINTS" id="PR00039">
    <property type="entry name" value="HTHLYSR"/>
</dbReference>
<dbReference type="SUPFAM" id="SSF46785">
    <property type="entry name" value="Winged helix' DNA-binding domain"/>
    <property type="match status" value="1"/>
</dbReference>
<keyword evidence="2" id="KW-0805">Transcription regulation</keyword>
<dbReference type="PANTHER" id="PTHR30346:SF0">
    <property type="entry name" value="HCA OPERON TRANSCRIPTIONAL ACTIVATOR HCAR"/>
    <property type="match status" value="1"/>
</dbReference>
<dbReference type="Gene3D" id="3.40.190.10">
    <property type="entry name" value="Periplasmic binding protein-like II"/>
    <property type="match status" value="2"/>
</dbReference>
<evidence type="ECO:0000256" key="4">
    <source>
        <dbReference type="ARBA" id="ARBA00023163"/>
    </source>
</evidence>
<comment type="caution">
    <text evidence="6">The sequence shown here is derived from an EMBL/GenBank/DDBJ whole genome shotgun (WGS) entry which is preliminary data.</text>
</comment>
<dbReference type="CDD" id="cd08414">
    <property type="entry name" value="PBP2_LTTR_aromatics_like"/>
    <property type="match status" value="1"/>
</dbReference>